<name>A0A518DII2_9BACT</name>
<dbReference type="PANTHER" id="PTHR36558:SF1">
    <property type="entry name" value="RESTRICTION ENDONUCLEASE DOMAIN-CONTAINING PROTEIN-RELATED"/>
    <property type="match status" value="1"/>
</dbReference>
<evidence type="ECO:0000259" key="1">
    <source>
        <dbReference type="Pfam" id="PF05685"/>
    </source>
</evidence>
<evidence type="ECO:0000313" key="3">
    <source>
        <dbReference type="Proteomes" id="UP000317429"/>
    </source>
</evidence>
<reference evidence="2 3" key="1">
    <citation type="submission" date="2019-02" db="EMBL/GenBank/DDBJ databases">
        <title>Deep-cultivation of Planctomycetes and their phenomic and genomic characterization uncovers novel biology.</title>
        <authorList>
            <person name="Wiegand S."/>
            <person name="Jogler M."/>
            <person name="Boedeker C."/>
            <person name="Pinto D."/>
            <person name="Vollmers J."/>
            <person name="Rivas-Marin E."/>
            <person name="Kohn T."/>
            <person name="Peeters S.H."/>
            <person name="Heuer A."/>
            <person name="Rast P."/>
            <person name="Oberbeckmann S."/>
            <person name="Bunk B."/>
            <person name="Jeske O."/>
            <person name="Meyerdierks A."/>
            <person name="Storesund J.E."/>
            <person name="Kallscheuer N."/>
            <person name="Luecker S."/>
            <person name="Lage O.M."/>
            <person name="Pohl T."/>
            <person name="Merkel B.J."/>
            <person name="Hornburger P."/>
            <person name="Mueller R.-W."/>
            <person name="Bruemmer F."/>
            <person name="Labrenz M."/>
            <person name="Spormann A.M."/>
            <person name="Op den Camp H."/>
            <person name="Overmann J."/>
            <person name="Amann R."/>
            <person name="Jetten M.S.M."/>
            <person name="Mascher T."/>
            <person name="Medema M.H."/>
            <person name="Devos D.P."/>
            <person name="Kaster A.-K."/>
            <person name="Ovreas L."/>
            <person name="Rohde M."/>
            <person name="Galperin M.Y."/>
            <person name="Jogler C."/>
        </authorList>
    </citation>
    <scope>NUCLEOTIDE SEQUENCE [LARGE SCALE GENOMIC DNA]</scope>
    <source>
        <strain evidence="2 3">Pla175</strain>
    </source>
</reference>
<dbReference type="SUPFAM" id="SSF52980">
    <property type="entry name" value="Restriction endonuclease-like"/>
    <property type="match status" value="1"/>
</dbReference>
<dbReference type="PANTHER" id="PTHR36558">
    <property type="entry name" value="GLR1098 PROTEIN"/>
    <property type="match status" value="1"/>
</dbReference>
<dbReference type="InterPro" id="IPR008538">
    <property type="entry name" value="Uma2"/>
</dbReference>
<dbReference type="Proteomes" id="UP000317429">
    <property type="component" value="Chromosome"/>
</dbReference>
<dbReference type="InterPro" id="IPR012296">
    <property type="entry name" value="Nuclease_put_TT1808"/>
</dbReference>
<dbReference type="RefSeq" id="WP_145291232.1">
    <property type="nucleotide sequence ID" value="NZ_CP036291.1"/>
</dbReference>
<dbReference type="EMBL" id="CP036291">
    <property type="protein sequence ID" value="QDU91278.1"/>
    <property type="molecule type" value="Genomic_DNA"/>
</dbReference>
<organism evidence="2 3">
    <name type="scientific">Pirellulimonas nuda</name>
    <dbReference type="NCBI Taxonomy" id="2528009"/>
    <lineage>
        <taxon>Bacteria</taxon>
        <taxon>Pseudomonadati</taxon>
        <taxon>Planctomycetota</taxon>
        <taxon>Planctomycetia</taxon>
        <taxon>Pirellulales</taxon>
        <taxon>Lacipirellulaceae</taxon>
        <taxon>Pirellulimonas</taxon>
    </lineage>
</organism>
<evidence type="ECO:0000313" key="2">
    <source>
        <dbReference type="EMBL" id="QDU91278.1"/>
    </source>
</evidence>
<accession>A0A518DII2</accession>
<dbReference type="AlphaFoldDB" id="A0A518DII2"/>
<dbReference type="InterPro" id="IPR011335">
    <property type="entry name" value="Restrct_endonuc-II-like"/>
</dbReference>
<dbReference type="CDD" id="cd06260">
    <property type="entry name" value="DUF820-like"/>
    <property type="match status" value="1"/>
</dbReference>
<dbReference type="Pfam" id="PF05685">
    <property type="entry name" value="Uma2"/>
    <property type="match status" value="1"/>
</dbReference>
<dbReference type="OrthoDB" id="9808428at2"/>
<dbReference type="Gene3D" id="3.90.1570.10">
    <property type="entry name" value="tt1808, chain A"/>
    <property type="match status" value="1"/>
</dbReference>
<sequence length="210" mass="23319">MSAIPNTYLTADQYLARERASLEQKHEFYRGEMFAMAGASRQHSRLTFALNTLIGSGLKGKPCEGHGSDMRVKVDPSGLYTYPDLSVVCGEPAFEDEHLDTLLNPQLIVEVLSPSTETYDRGKKFEHYRKIASLREYVLVAQDRPHIERFVRQEDGSWNLTEANGIDASITLALLDLPLALSDVYEKVEFDEADSAPETPAAAPADRAGI</sequence>
<dbReference type="KEGG" id="pnd:Pla175_46990"/>
<keyword evidence="3" id="KW-1185">Reference proteome</keyword>
<feature type="domain" description="Putative restriction endonuclease" evidence="1">
    <location>
        <begin position="12"/>
        <end position="173"/>
    </location>
</feature>
<proteinExistence type="predicted"/>
<protein>
    <recommendedName>
        <fullName evidence="1">Putative restriction endonuclease domain-containing protein</fullName>
    </recommendedName>
</protein>
<gene>
    <name evidence="2" type="ORF">Pla175_46990</name>
</gene>